<keyword evidence="10 16" id="KW-0238">DNA-binding</keyword>
<dbReference type="PROSITE" id="PS50045">
    <property type="entry name" value="SIGMA54_INTERACT_4"/>
    <property type="match status" value="1"/>
</dbReference>
<feature type="domain" description="Response regulatory" evidence="18">
    <location>
        <begin position="5"/>
        <end position="119"/>
    </location>
</feature>
<dbReference type="InterPro" id="IPR025943">
    <property type="entry name" value="Sigma_54_int_dom_ATP-bd_2"/>
</dbReference>
<keyword evidence="13 16" id="KW-0535">Nitrogen fixation</keyword>
<proteinExistence type="predicted"/>
<evidence type="ECO:0000256" key="16">
    <source>
        <dbReference type="RuleBase" id="RU365013"/>
    </source>
</evidence>
<dbReference type="Gene3D" id="1.10.10.60">
    <property type="entry name" value="Homeodomain-like"/>
    <property type="match status" value="1"/>
</dbReference>
<dbReference type="Pfam" id="PF02954">
    <property type="entry name" value="HTH_8"/>
    <property type="match status" value="1"/>
</dbReference>
<evidence type="ECO:0000256" key="6">
    <source>
        <dbReference type="ARBA" id="ARBA00022741"/>
    </source>
</evidence>
<dbReference type="Gene3D" id="3.40.50.300">
    <property type="entry name" value="P-loop containing nucleotide triphosphate hydrolases"/>
    <property type="match status" value="1"/>
</dbReference>
<feature type="modified residue" description="4-aspartylphosphate" evidence="15">
    <location>
        <position position="54"/>
    </location>
</feature>
<dbReference type="GO" id="GO:0005737">
    <property type="term" value="C:cytoplasm"/>
    <property type="evidence" value="ECO:0007669"/>
    <property type="project" value="UniProtKB-SubCell"/>
</dbReference>
<dbReference type="EMBL" id="JAEKLZ010000203">
    <property type="protein sequence ID" value="MBW8726218.1"/>
    <property type="molecule type" value="Genomic_DNA"/>
</dbReference>
<dbReference type="Gene3D" id="1.10.8.60">
    <property type="match status" value="1"/>
</dbReference>
<dbReference type="PANTHER" id="PTHR32071:SF95">
    <property type="entry name" value="DNA-BINDING TRANSCRIPTIONAL REGULATOR NTRC"/>
    <property type="match status" value="1"/>
</dbReference>
<evidence type="ECO:0000256" key="4">
    <source>
        <dbReference type="ARBA" id="ARBA00022491"/>
    </source>
</evidence>
<keyword evidence="8 16" id="KW-0902">Two-component regulatory system</keyword>
<evidence type="ECO:0000256" key="12">
    <source>
        <dbReference type="ARBA" id="ARBA00023163"/>
    </source>
</evidence>
<evidence type="ECO:0000256" key="8">
    <source>
        <dbReference type="ARBA" id="ARBA00023012"/>
    </source>
</evidence>
<name>A0A952KDM7_9PROT</name>
<dbReference type="InterPro" id="IPR003593">
    <property type="entry name" value="AAA+_ATPase"/>
</dbReference>
<dbReference type="InterPro" id="IPR001789">
    <property type="entry name" value="Sig_transdc_resp-reg_receiver"/>
</dbReference>
<dbReference type="PROSITE" id="PS00675">
    <property type="entry name" value="SIGMA54_INTERACT_1"/>
    <property type="match status" value="1"/>
</dbReference>
<dbReference type="GO" id="GO:0006355">
    <property type="term" value="P:regulation of DNA-templated transcription"/>
    <property type="evidence" value="ECO:0007669"/>
    <property type="project" value="InterPro"/>
</dbReference>
<dbReference type="Proteomes" id="UP000700706">
    <property type="component" value="Unassembled WGS sequence"/>
</dbReference>
<dbReference type="CDD" id="cd00009">
    <property type="entry name" value="AAA"/>
    <property type="match status" value="1"/>
</dbReference>
<dbReference type="PROSITE" id="PS50110">
    <property type="entry name" value="RESPONSE_REGULATORY"/>
    <property type="match status" value="1"/>
</dbReference>
<dbReference type="PROSITE" id="PS00688">
    <property type="entry name" value="SIGMA54_INTERACT_3"/>
    <property type="match status" value="1"/>
</dbReference>
<dbReference type="InterPro" id="IPR058031">
    <property type="entry name" value="AAA_lid_NorR"/>
</dbReference>
<dbReference type="SUPFAM" id="SSF46689">
    <property type="entry name" value="Homeodomain-like"/>
    <property type="match status" value="1"/>
</dbReference>
<organism evidence="19 20">
    <name type="scientific">Inquilinus limosus</name>
    <dbReference type="NCBI Taxonomy" id="171674"/>
    <lineage>
        <taxon>Bacteria</taxon>
        <taxon>Pseudomonadati</taxon>
        <taxon>Pseudomonadota</taxon>
        <taxon>Alphaproteobacteria</taxon>
        <taxon>Rhodospirillales</taxon>
        <taxon>Rhodospirillaceae</taxon>
        <taxon>Inquilinus</taxon>
    </lineage>
</organism>
<dbReference type="SUPFAM" id="SSF52540">
    <property type="entry name" value="P-loop containing nucleoside triphosphate hydrolases"/>
    <property type="match status" value="1"/>
</dbReference>
<dbReference type="AlphaFoldDB" id="A0A952KDM7"/>
<dbReference type="InterPro" id="IPR009057">
    <property type="entry name" value="Homeodomain-like_sf"/>
</dbReference>
<comment type="subcellular location">
    <subcellularLocation>
        <location evidence="1 16">Cytoplasm</location>
    </subcellularLocation>
</comment>
<dbReference type="Gene3D" id="3.40.50.2300">
    <property type="match status" value="1"/>
</dbReference>
<dbReference type="GO" id="GO:0005524">
    <property type="term" value="F:ATP binding"/>
    <property type="evidence" value="ECO:0007669"/>
    <property type="project" value="UniProtKB-KW"/>
</dbReference>
<dbReference type="InterPro" id="IPR025662">
    <property type="entry name" value="Sigma_54_int_dom_ATP-bd_1"/>
</dbReference>
<reference evidence="19" key="1">
    <citation type="submission" date="2020-06" db="EMBL/GenBank/DDBJ databases">
        <title>Stable isotope informed genome-resolved metagenomics uncovers potential trophic interactions in rhizosphere soil.</title>
        <authorList>
            <person name="Starr E.P."/>
            <person name="Shi S."/>
            <person name="Blazewicz S.J."/>
            <person name="Koch B.J."/>
            <person name="Probst A.J."/>
            <person name="Hungate B.A."/>
            <person name="Pett-Ridge J."/>
            <person name="Firestone M.K."/>
            <person name="Banfield J.F."/>
        </authorList>
    </citation>
    <scope>NUCLEOTIDE SEQUENCE</scope>
    <source>
        <strain evidence="19">YM_69_17</strain>
    </source>
</reference>
<keyword evidence="7 16" id="KW-0067">ATP-binding</keyword>
<keyword evidence="11 16" id="KW-0010">Activator</keyword>
<dbReference type="InterPro" id="IPR011006">
    <property type="entry name" value="CheY-like_superfamily"/>
</dbReference>
<keyword evidence="9 16" id="KW-0805">Transcription regulation</keyword>
<dbReference type="FunFam" id="3.40.50.300:FF:000006">
    <property type="entry name" value="DNA-binding transcriptional regulator NtrC"/>
    <property type="match status" value="1"/>
</dbReference>
<dbReference type="SUPFAM" id="SSF52172">
    <property type="entry name" value="CheY-like"/>
    <property type="match status" value="1"/>
</dbReference>
<evidence type="ECO:0000313" key="20">
    <source>
        <dbReference type="Proteomes" id="UP000700706"/>
    </source>
</evidence>
<evidence type="ECO:0000256" key="2">
    <source>
        <dbReference type="ARBA" id="ARBA00019059"/>
    </source>
</evidence>
<dbReference type="InterPro" id="IPR002078">
    <property type="entry name" value="Sigma_54_int"/>
</dbReference>
<evidence type="ECO:0000313" key="19">
    <source>
        <dbReference type="EMBL" id="MBW8726218.1"/>
    </source>
</evidence>
<keyword evidence="5 15" id="KW-0597">Phosphoprotein</keyword>
<evidence type="ECO:0000256" key="14">
    <source>
        <dbReference type="ARBA" id="ARBA00043886"/>
    </source>
</evidence>
<dbReference type="InterPro" id="IPR027417">
    <property type="entry name" value="P-loop_NTPase"/>
</dbReference>
<comment type="caution">
    <text evidence="19">The sequence shown here is derived from an EMBL/GenBank/DDBJ whole genome shotgun (WGS) entry which is preliminary data.</text>
</comment>
<dbReference type="InterPro" id="IPR025944">
    <property type="entry name" value="Sigma_54_int_dom_CS"/>
</dbReference>
<dbReference type="SMART" id="SM00382">
    <property type="entry name" value="AAA"/>
    <property type="match status" value="1"/>
</dbReference>
<evidence type="ECO:0000256" key="15">
    <source>
        <dbReference type="PROSITE-ProRule" id="PRU00169"/>
    </source>
</evidence>
<gene>
    <name evidence="16 19" type="primary">ntrC</name>
    <name evidence="19" type="ORF">JF625_13810</name>
</gene>
<dbReference type="PROSITE" id="PS00676">
    <property type="entry name" value="SIGMA54_INTERACT_2"/>
    <property type="match status" value="1"/>
</dbReference>
<evidence type="ECO:0000256" key="5">
    <source>
        <dbReference type="ARBA" id="ARBA00022553"/>
    </source>
</evidence>
<sequence>MTSGTILVADDDRAIRMVLTQALSRLGHEVRSTGTASTLYKWIQDGVGDLIITDVMMPDENGLDLLPRIKKLRPELRVIVMSAQNTLLTAVKATERGAFEYLPKPFDLKELVGVVERGLTLPRQDGGERREPEDGEEAMPLIGRSPAMQEIYRVMARLMATDLTVMITGESGTGKELVARALHDYGRRRSGPFVAINMAAIPRDLIESELFGHEKGAFTGALSRSTGRFEQAQGGTLFLDEIGDMPMEAQTRLLRVLQEGEYTTVGGRTPIRADVRIVAATHRDLRSMVRQGLFREDLFYRLNVVPIRLPPLRERSEDIPALFSHFMRRAAAEGMSEKSLDKRAMERLTRHRWPGNVRELENLARRLCALYSQETIGIDVIEAELSDALPQPGIAEPGVEPAGEGLSATVERHLRDYFAAHAGSLPASGLYDRVLREVERPLITLSLAATRGNQIRAAELLGLNRNTLRKKIRELDIPVVRGLS</sequence>
<accession>A0A952KDM7</accession>
<dbReference type="GO" id="GO:0000156">
    <property type="term" value="F:phosphorelay response regulator activity"/>
    <property type="evidence" value="ECO:0007669"/>
    <property type="project" value="UniProtKB-UniRule"/>
</dbReference>
<dbReference type="NCBIfam" id="TIGR01818">
    <property type="entry name" value="ntrC"/>
    <property type="match status" value="1"/>
</dbReference>
<dbReference type="PANTHER" id="PTHR32071">
    <property type="entry name" value="TRANSCRIPTIONAL REGULATORY PROTEIN"/>
    <property type="match status" value="1"/>
</dbReference>
<keyword evidence="12 16" id="KW-0804">Transcription</keyword>
<keyword evidence="6 16" id="KW-0547">Nucleotide-binding</keyword>
<evidence type="ECO:0000256" key="13">
    <source>
        <dbReference type="ARBA" id="ARBA00023231"/>
    </source>
</evidence>
<dbReference type="GO" id="GO:0006808">
    <property type="term" value="P:regulation of nitrogen utilization"/>
    <property type="evidence" value="ECO:0007669"/>
    <property type="project" value="UniProtKB-UniRule"/>
</dbReference>
<keyword evidence="4 16" id="KW-0678">Repressor</keyword>
<evidence type="ECO:0000256" key="9">
    <source>
        <dbReference type="ARBA" id="ARBA00023015"/>
    </source>
</evidence>
<protein>
    <recommendedName>
        <fullName evidence="2 16">DNA-binding transcriptional regulator NtrC</fullName>
    </recommendedName>
    <alternativeName>
        <fullName evidence="16">Nitrogen regulation protein NR(I)</fullName>
    </alternativeName>
</protein>
<dbReference type="PRINTS" id="PR01590">
    <property type="entry name" value="HTHFIS"/>
</dbReference>
<dbReference type="InterPro" id="IPR010114">
    <property type="entry name" value="Transcript_reg_NtrC"/>
</dbReference>
<keyword evidence="3 16" id="KW-0963">Cytoplasm</keyword>
<dbReference type="Pfam" id="PF00072">
    <property type="entry name" value="Response_reg"/>
    <property type="match status" value="1"/>
</dbReference>
<comment type="function">
    <text evidence="14 16">Member of the two-component regulatory system NtrB/NtrC, which controls expression of the nitrogen-regulated (ntr) genes in response to nitrogen limitation. Phosphorylated NtrC binds directly to DNA and stimulates the formation of open promoter-sigma54-RNA polymerase complexes.</text>
</comment>
<dbReference type="GO" id="GO:0043565">
    <property type="term" value="F:sequence-specific DNA binding"/>
    <property type="evidence" value="ECO:0007669"/>
    <property type="project" value="InterPro"/>
</dbReference>
<dbReference type="SMART" id="SM00448">
    <property type="entry name" value="REC"/>
    <property type="match status" value="1"/>
</dbReference>
<feature type="domain" description="Sigma-54 factor interaction" evidence="17">
    <location>
        <begin position="141"/>
        <end position="369"/>
    </location>
</feature>
<evidence type="ECO:0000256" key="3">
    <source>
        <dbReference type="ARBA" id="ARBA00022490"/>
    </source>
</evidence>
<evidence type="ECO:0000256" key="10">
    <source>
        <dbReference type="ARBA" id="ARBA00023125"/>
    </source>
</evidence>
<evidence type="ECO:0000256" key="7">
    <source>
        <dbReference type="ARBA" id="ARBA00022840"/>
    </source>
</evidence>
<evidence type="ECO:0000259" key="17">
    <source>
        <dbReference type="PROSITE" id="PS50045"/>
    </source>
</evidence>
<dbReference type="Pfam" id="PF25601">
    <property type="entry name" value="AAA_lid_14"/>
    <property type="match status" value="1"/>
</dbReference>
<dbReference type="InterPro" id="IPR002197">
    <property type="entry name" value="HTH_Fis"/>
</dbReference>
<evidence type="ECO:0000259" key="18">
    <source>
        <dbReference type="PROSITE" id="PS50110"/>
    </source>
</evidence>
<dbReference type="CDD" id="cd19928">
    <property type="entry name" value="REC_RcNtrC-like"/>
    <property type="match status" value="1"/>
</dbReference>
<evidence type="ECO:0000256" key="1">
    <source>
        <dbReference type="ARBA" id="ARBA00004496"/>
    </source>
</evidence>
<evidence type="ECO:0000256" key="11">
    <source>
        <dbReference type="ARBA" id="ARBA00023159"/>
    </source>
</evidence>
<dbReference type="Pfam" id="PF00158">
    <property type="entry name" value="Sigma54_activat"/>
    <property type="match status" value="1"/>
</dbReference>